<proteinExistence type="predicted"/>
<name>A0A7D0NEK3_9CAUD</name>
<reference evidence="1" key="1">
    <citation type="submission" date="2019-07" db="EMBL/GenBank/DDBJ databases">
        <authorList>
            <person name="Lin J."/>
            <person name="Cucic S."/>
            <person name="Klem A."/>
            <person name="Kropinski A."/>
            <person name="Anany H."/>
        </authorList>
    </citation>
    <scope>NUCLEOTIDE SEQUENCE [LARGE SCALE GENOMIC DNA]</scope>
</reference>
<protein>
    <submittedName>
        <fullName evidence="1">Uncharacterized protein</fullName>
    </submittedName>
</protein>
<gene>
    <name evidence="1" type="ORF">AC4HA13_550</name>
</gene>
<dbReference type="EMBL" id="MN136198">
    <property type="protein sequence ID" value="QEM43032.1"/>
    <property type="molecule type" value="Genomic_DNA"/>
</dbReference>
<organism evidence="1">
    <name type="scientific">Escherichia phage vB_EcoM_4HA13</name>
    <dbReference type="NCBI Taxonomy" id="2601675"/>
    <lineage>
        <taxon>Viruses</taxon>
        <taxon>Duplodnaviria</taxon>
        <taxon>Heunggongvirae</taxon>
        <taxon>Uroviricota</taxon>
        <taxon>Caudoviricetes</taxon>
        <taxon>Chaseviridae</taxon>
        <taxon>Cleopatravirinae</taxon>
        <taxon>Sabourvirus</taxon>
        <taxon>Sabourvirus sv4HA13</taxon>
    </lineage>
</organism>
<accession>A0A7D0NEK3</accession>
<sequence length="55" mass="6341">MVGPWFRCIYGIWRISEMSNLAAFKNLVRRAQVKADNQICLIENMPITTSLLTLL</sequence>
<evidence type="ECO:0000313" key="1">
    <source>
        <dbReference type="EMBL" id="QEM43032.1"/>
    </source>
</evidence>